<comment type="caution">
    <text evidence="2">The sequence shown here is derived from an EMBL/GenBank/DDBJ whole genome shotgun (WGS) entry which is preliminary data.</text>
</comment>
<evidence type="ECO:0000256" key="1">
    <source>
        <dbReference type="SAM" id="Phobius"/>
    </source>
</evidence>
<dbReference type="AlphaFoldDB" id="B9XE56"/>
<dbReference type="Proteomes" id="UP000003688">
    <property type="component" value="Unassembled WGS sequence"/>
</dbReference>
<proteinExistence type="predicted"/>
<dbReference type="PANTHER" id="PTHR40394">
    <property type="entry name" value="LIPOPROTEIN-RELATED"/>
    <property type="match status" value="1"/>
</dbReference>
<gene>
    <name evidence="2" type="ORF">Cflav_PD4610</name>
</gene>
<dbReference type="Pfam" id="PF11821">
    <property type="entry name" value="ActD"/>
    <property type="match status" value="1"/>
</dbReference>
<dbReference type="STRING" id="320771.Cflav_PD4610"/>
<dbReference type="EMBL" id="ABOX02000007">
    <property type="protein sequence ID" value="EEF61947.1"/>
    <property type="molecule type" value="Genomic_DNA"/>
</dbReference>
<organism evidence="2 3">
    <name type="scientific">Pedosphaera parvula (strain Ellin514)</name>
    <dbReference type="NCBI Taxonomy" id="320771"/>
    <lineage>
        <taxon>Bacteria</taxon>
        <taxon>Pseudomonadati</taxon>
        <taxon>Verrucomicrobiota</taxon>
        <taxon>Pedosphaerae</taxon>
        <taxon>Pedosphaerales</taxon>
        <taxon>Pedosphaeraceae</taxon>
        <taxon>Pedosphaera</taxon>
    </lineage>
</organism>
<evidence type="ECO:0000313" key="2">
    <source>
        <dbReference type="EMBL" id="EEF61947.1"/>
    </source>
</evidence>
<feature type="transmembrane region" description="Helical" evidence="1">
    <location>
        <begin position="98"/>
        <end position="121"/>
    </location>
</feature>
<dbReference type="InterPro" id="IPR021776">
    <property type="entry name" value="ActD"/>
</dbReference>
<keyword evidence="1" id="KW-0472">Membrane</keyword>
<dbReference type="RefSeq" id="WP_007414104.1">
    <property type="nucleotide sequence ID" value="NZ_ABOX02000007.1"/>
</dbReference>
<name>B9XE56_PEDPL</name>
<evidence type="ECO:0000313" key="3">
    <source>
        <dbReference type="Proteomes" id="UP000003688"/>
    </source>
</evidence>
<dbReference type="PANTHER" id="PTHR40394:SF2">
    <property type="entry name" value="QUINOL:CYTOCHROME C OXIDOREDUCTASE MEMBRANE PROTEIN"/>
    <property type="match status" value="1"/>
</dbReference>
<protein>
    <submittedName>
        <fullName evidence="2">Transmembrane protein</fullName>
    </submittedName>
</protein>
<reference evidence="2 3" key="1">
    <citation type="journal article" date="2011" name="J. Bacteriol.">
        <title>Genome sequence of 'Pedosphaera parvula' Ellin514, an aerobic Verrucomicrobial isolate from pasture soil.</title>
        <authorList>
            <person name="Kant R."/>
            <person name="van Passel M.W."/>
            <person name="Sangwan P."/>
            <person name="Palva A."/>
            <person name="Lucas S."/>
            <person name="Copeland A."/>
            <person name="Lapidus A."/>
            <person name="Glavina Del Rio T."/>
            <person name="Dalin E."/>
            <person name="Tice H."/>
            <person name="Bruce D."/>
            <person name="Goodwin L."/>
            <person name="Pitluck S."/>
            <person name="Chertkov O."/>
            <person name="Larimer F.W."/>
            <person name="Land M.L."/>
            <person name="Hauser L."/>
            <person name="Brettin T.S."/>
            <person name="Detter J.C."/>
            <person name="Han S."/>
            <person name="de Vos W.M."/>
            <person name="Janssen P.H."/>
            <person name="Smidt H."/>
        </authorList>
    </citation>
    <scope>NUCLEOTIDE SEQUENCE [LARGE SCALE GENOMIC DNA]</scope>
    <source>
        <strain evidence="2 3">Ellin514</strain>
    </source>
</reference>
<keyword evidence="3" id="KW-1185">Reference proteome</keyword>
<keyword evidence="1" id="KW-1133">Transmembrane helix</keyword>
<feature type="transmembrane region" description="Helical" evidence="1">
    <location>
        <begin position="56"/>
        <end position="78"/>
    </location>
</feature>
<accession>B9XE56</accession>
<sequence length="179" mass="19979">MKDEAAIHGLMAEFRTHKDLLGATQRCHAEGYRKMDAYSPFPVEGLAQALGRRKTAVPFTVLICGITGGLGGYFMQWYAMAVDYPFNIGGRPLHSWPAFIPITFELTVLCAALGAIIGMLAMNRLPQPYHPVFNVPEFRRASLDRFFLCIESSDPEFDPVATKRFLESLRPVRVSEVAP</sequence>
<keyword evidence="1 2" id="KW-0812">Transmembrane</keyword>